<accession>A0ABQ2WQH2</accession>
<gene>
    <name evidence="1" type="ORF">GCM10008111_24150</name>
</gene>
<proteinExistence type="predicted"/>
<organism evidence="1 2">
    <name type="scientific">Alishewanella tabrizica</name>
    <dbReference type="NCBI Taxonomy" id="671278"/>
    <lineage>
        <taxon>Bacteria</taxon>
        <taxon>Pseudomonadati</taxon>
        <taxon>Pseudomonadota</taxon>
        <taxon>Gammaproteobacteria</taxon>
        <taxon>Alteromonadales</taxon>
        <taxon>Alteromonadaceae</taxon>
        <taxon>Alishewanella</taxon>
    </lineage>
</organism>
<evidence type="ECO:0008006" key="3">
    <source>
        <dbReference type="Google" id="ProtNLM"/>
    </source>
</evidence>
<dbReference type="RefSeq" id="WP_189483484.1">
    <property type="nucleotide sequence ID" value="NZ_BMYR01000010.1"/>
</dbReference>
<protein>
    <recommendedName>
        <fullName evidence="3">Lipoprotein</fullName>
    </recommendedName>
</protein>
<name>A0ABQ2WQH2_9ALTE</name>
<dbReference type="Proteomes" id="UP000634667">
    <property type="component" value="Unassembled WGS sequence"/>
</dbReference>
<evidence type="ECO:0000313" key="2">
    <source>
        <dbReference type="Proteomes" id="UP000634667"/>
    </source>
</evidence>
<keyword evidence="2" id="KW-1185">Reference proteome</keyword>
<comment type="caution">
    <text evidence="1">The sequence shown here is derived from an EMBL/GenBank/DDBJ whole genome shotgun (WGS) entry which is preliminary data.</text>
</comment>
<reference evidence="2" key="1">
    <citation type="journal article" date="2019" name="Int. J. Syst. Evol. Microbiol.">
        <title>The Global Catalogue of Microorganisms (GCM) 10K type strain sequencing project: providing services to taxonomists for standard genome sequencing and annotation.</title>
        <authorList>
            <consortium name="The Broad Institute Genomics Platform"/>
            <consortium name="The Broad Institute Genome Sequencing Center for Infectious Disease"/>
            <person name="Wu L."/>
            <person name="Ma J."/>
        </authorList>
    </citation>
    <scope>NUCLEOTIDE SEQUENCE [LARGE SCALE GENOMIC DNA]</scope>
    <source>
        <strain evidence="2">KCTC 23723</strain>
    </source>
</reference>
<dbReference type="EMBL" id="BMYR01000010">
    <property type="protein sequence ID" value="GGW67306.1"/>
    <property type="molecule type" value="Genomic_DNA"/>
</dbReference>
<sequence length="158" mass="17076">MLSLSAIPNPKVLVRNILTRKVAGTFLITSVLTLAGCALPQQHDLRSHVTGEAKAPIPAKQVAIYAASPVAYKEIAQFSAYSMPSYVLNDTRRIDEVVSLLQEEAAKLGANAVVLSNLDHDLVEVRALNQISTGANSSIKENRHVVYVKALAVYVPEK</sequence>
<evidence type="ECO:0000313" key="1">
    <source>
        <dbReference type="EMBL" id="GGW67306.1"/>
    </source>
</evidence>